<evidence type="ECO:0000313" key="4">
    <source>
        <dbReference type="Proteomes" id="UP000799302"/>
    </source>
</evidence>
<dbReference type="Proteomes" id="UP000799302">
    <property type="component" value="Unassembled WGS sequence"/>
</dbReference>
<keyword evidence="4" id="KW-1185">Reference proteome</keyword>
<proteinExistence type="predicted"/>
<feature type="compositionally biased region" description="Basic and acidic residues" evidence="1">
    <location>
        <begin position="45"/>
        <end position="56"/>
    </location>
</feature>
<feature type="domain" description="SRR1-like" evidence="2">
    <location>
        <begin position="222"/>
        <end position="316"/>
    </location>
</feature>
<feature type="region of interest" description="Disordered" evidence="1">
    <location>
        <begin position="1"/>
        <end position="56"/>
    </location>
</feature>
<dbReference type="InterPro" id="IPR012942">
    <property type="entry name" value="SRR1-like"/>
</dbReference>
<dbReference type="AlphaFoldDB" id="A0A6A6UEU9"/>
<dbReference type="Pfam" id="PF07985">
    <property type="entry name" value="SRR1"/>
    <property type="match status" value="1"/>
</dbReference>
<evidence type="ECO:0000256" key="1">
    <source>
        <dbReference type="SAM" id="MobiDB-lite"/>
    </source>
</evidence>
<reference evidence="3" key="1">
    <citation type="journal article" date="2020" name="Stud. Mycol.">
        <title>101 Dothideomycetes genomes: a test case for predicting lifestyles and emergence of pathogens.</title>
        <authorList>
            <person name="Haridas S."/>
            <person name="Albert R."/>
            <person name="Binder M."/>
            <person name="Bloem J."/>
            <person name="Labutti K."/>
            <person name="Salamov A."/>
            <person name="Andreopoulos B."/>
            <person name="Baker S."/>
            <person name="Barry K."/>
            <person name="Bills G."/>
            <person name="Bluhm B."/>
            <person name="Cannon C."/>
            <person name="Castanera R."/>
            <person name="Culley D."/>
            <person name="Daum C."/>
            <person name="Ezra D."/>
            <person name="Gonzalez J."/>
            <person name="Henrissat B."/>
            <person name="Kuo A."/>
            <person name="Liang C."/>
            <person name="Lipzen A."/>
            <person name="Lutzoni F."/>
            <person name="Magnuson J."/>
            <person name="Mondo S."/>
            <person name="Nolan M."/>
            <person name="Ohm R."/>
            <person name="Pangilinan J."/>
            <person name="Park H.-J."/>
            <person name="Ramirez L."/>
            <person name="Alfaro M."/>
            <person name="Sun H."/>
            <person name="Tritt A."/>
            <person name="Yoshinaga Y."/>
            <person name="Zwiers L.-H."/>
            <person name="Turgeon B."/>
            <person name="Goodwin S."/>
            <person name="Spatafora J."/>
            <person name="Crous P."/>
            <person name="Grigoriev I."/>
        </authorList>
    </citation>
    <scope>NUCLEOTIDE SEQUENCE</scope>
    <source>
        <strain evidence="3">CBS 115976</strain>
    </source>
</reference>
<dbReference type="OrthoDB" id="5230585at2759"/>
<organism evidence="3 4">
    <name type="scientific">Microthyrium microscopicum</name>
    <dbReference type="NCBI Taxonomy" id="703497"/>
    <lineage>
        <taxon>Eukaryota</taxon>
        <taxon>Fungi</taxon>
        <taxon>Dikarya</taxon>
        <taxon>Ascomycota</taxon>
        <taxon>Pezizomycotina</taxon>
        <taxon>Dothideomycetes</taxon>
        <taxon>Dothideomycetes incertae sedis</taxon>
        <taxon>Microthyriales</taxon>
        <taxon>Microthyriaceae</taxon>
        <taxon>Microthyrium</taxon>
    </lineage>
</organism>
<dbReference type="PANTHER" id="PTHR42080">
    <property type="entry name" value="SRR1 DOMAIN-CONTAINING PROTEIN"/>
    <property type="match status" value="1"/>
</dbReference>
<feature type="region of interest" description="Disordered" evidence="1">
    <location>
        <begin position="418"/>
        <end position="463"/>
    </location>
</feature>
<dbReference type="EMBL" id="MU004234">
    <property type="protein sequence ID" value="KAF2670017.1"/>
    <property type="molecule type" value="Genomic_DNA"/>
</dbReference>
<accession>A0A6A6UEU9</accession>
<name>A0A6A6UEU9_9PEZI</name>
<protein>
    <recommendedName>
        <fullName evidence="2">SRR1-like domain-containing protein</fullName>
    </recommendedName>
</protein>
<evidence type="ECO:0000259" key="2">
    <source>
        <dbReference type="Pfam" id="PF07985"/>
    </source>
</evidence>
<feature type="compositionally biased region" description="Basic and acidic residues" evidence="1">
    <location>
        <begin position="423"/>
        <end position="433"/>
    </location>
</feature>
<gene>
    <name evidence="3" type="ORF">BT63DRAFT_454200</name>
</gene>
<evidence type="ECO:0000313" key="3">
    <source>
        <dbReference type="EMBL" id="KAF2670017.1"/>
    </source>
</evidence>
<sequence length="463" mass="52865">MASGDDSDSGERVTKKKQEKHASENQSHTTDDDSSSVFCDTADENSDKQASEEAEKKVEVAFDKQAIKIETEEATQNKTSNSHCYGSDEEGLDDLCKGKLQEIRKRYSEINPLFPTDQLFVSWNGEIEEFDVNDWPDDLRKDCVPRFIYTPIEVIEIYVKHGIFEYPPLQIGRQEIRDIATPFEDKVTVKEIIAEFENQADIWRSGEIAAAVKEELSNMQYVPTEVVGLALGSMVFSYGSAQNSSDTRGFRFEDISQYAAIWVTGKILQDLGTKNVDIYAQDPNLTEKDQTVLKHFGITTLEDPWAFLTIDDHTVVLNVNSNNIPSQQIVADDPKFWPAAYTGDHTYISPEEEDPWIEKVRVHYHSPDATGQRFRDMMKTSYRHRRTLPYAPGFPYYFVQQGEKEVVHAMDMITRKAPAKGSEFTKDNKKFDSSEPSSKKRTRAEYKGIKPAFKRPKRKVKDA</sequence>
<dbReference type="PANTHER" id="PTHR42080:SF1">
    <property type="entry name" value="SRR1-LIKE DOMAIN-CONTAINING PROTEIN"/>
    <property type="match status" value="1"/>
</dbReference>
<feature type="compositionally biased region" description="Basic residues" evidence="1">
    <location>
        <begin position="452"/>
        <end position="463"/>
    </location>
</feature>